<dbReference type="AlphaFoldDB" id="A0A8J3DGL5"/>
<proteinExistence type="predicted"/>
<organism evidence="1 2">
    <name type="scientific">Limoniibacter endophyticus</name>
    <dbReference type="NCBI Taxonomy" id="1565040"/>
    <lineage>
        <taxon>Bacteria</taxon>
        <taxon>Pseudomonadati</taxon>
        <taxon>Pseudomonadota</taxon>
        <taxon>Alphaproteobacteria</taxon>
        <taxon>Hyphomicrobiales</taxon>
        <taxon>Bartonellaceae</taxon>
        <taxon>Limoniibacter</taxon>
    </lineage>
</organism>
<dbReference type="RefSeq" id="WP_189489390.1">
    <property type="nucleotide sequence ID" value="NZ_BMZO01000004.1"/>
</dbReference>
<reference evidence="1" key="1">
    <citation type="journal article" date="2014" name="Int. J. Syst. Evol. Microbiol.">
        <title>Complete genome sequence of Corynebacterium casei LMG S-19264T (=DSM 44701T), isolated from a smear-ripened cheese.</title>
        <authorList>
            <consortium name="US DOE Joint Genome Institute (JGI-PGF)"/>
            <person name="Walter F."/>
            <person name="Albersmeier A."/>
            <person name="Kalinowski J."/>
            <person name="Ruckert C."/>
        </authorList>
    </citation>
    <scope>NUCLEOTIDE SEQUENCE</scope>
    <source>
        <strain evidence="1">KCTC 42097</strain>
    </source>
</reference>
<evidence type="ECO:0000313" key="2">
    <source>
        <dbReference type="Proteomes" id="UP000641137"/>
    </source>
</evidence>
<keyword evidence="2" id="KW-1185">Reference proteome</keyword>
<comment type="caution">
    <text evidence="1">The sequence shown here is derived from an EMBL/GenBank/DDBJ whole genome shotgun (WGS) entry which is preliminary data.</text>
</comment>
<sequence length="199" mass="20932">MSLLRSTAYGLFAGLVGAGILHAGAILLAPTLAIRYELSPFPIPAPGEVARLGTDGENGVFEPHSPVVLAAACGFSLEDDAVTLSAHGTVPYWAVTTYDAEGHVTYSFNDRVATESAFEVAVGTQPQRDGFARARVEDEADGGTLDQRAPVIAIAQTTRFAVLRVYVPDASWTENANSMLESLNCSPLPVPTSEAAPQD</sequence>
<reference evidence="1" key="2">
    <citation type="submission" date="2020-09" db="EMBL/GenBank/DDBJ databases">
        <authorList>
            <person name="Sun Q."/>
            <person name="Kim S."/>
        </authorList>
    </citation>
    <scope>NUCLEOTIDE SEQUENCE</scope>
    <source>
        <strain evidence="1">KCTC 42097</strain>
    </source>
</reference>
<accession>A0A8J3DGL5</accession>
<dbReference type="EMBL" id="BMZO01000004">
    <property type="protein sequence ID" value="GHC69417.1"/>
    <property type="molecule type" value="Genomic_DNA"/>
</dbReference>
<protein>
    <submittedName>
        <fullName evidence="1">DUF1254 domain-containing protein</fullName>
    </submittedName>
</protein>
<evidence type="ECO:0000313" key="1">
    <source>
        <dbReference type="EMBL" id="GHC69417.1"/>
    </source>
</evidence>
<gene>
    <name evidence="1" type="ORF">GCM10010136_15230</name>
</gene>
<name>A0A8J3DGL5_9HYPH</name>
<dbReference type="Proteomes" id="UP000641137">
    <property type="component" value="Unassembled WGS sequence"/>
</dbReference>